<sequence>MMRKPISPPAPLRAAGLLTLGLLLWQPPALGAKAPDEGRAAMGDWGVQLDALDRSVDPGDDFYHYVNGSWLARASIPPDRSNYGAFTELADTAEQQVHDILQQLDGADTPPNSPQQRLGDLYHAWMDRSAIEQRGLSPIRPDLERIRQADDKTVLARLMGEAGMGLSSLAEPSIDIDVRDTDRYVTYLSQMSLGLPTRDYYLEQQPRFREIRHAYVDYIARLLRLADQPHPEGSARRILALETEMARAEWPPAKQRNRSLTYNPIQPDQLALYAPGFPWQSWLEASGLAGQDKLVLRENDAIRGLARIYATTPLSTLKAYLSFRLLSANSDYLPSAIDQASFDFYGSTLSGQPEQRERWKRGVSLINSQLGKAAGKLYVMLHFSPEAKQQMQQLVANLKAAYRDRLTHEVSWMTPETRQRALDKLDAFTAKIAYPDHWEDYEGMTIRPDTLYADIREARRWHWQDELAKLGGPIDRDEWFMNPQTVNAYYAPNRNEIVFPAAILQPPFFDPNADPAVNYGGIGAVIGHEMSHGFDDQGRKSDGQGRLVDWWTSADTEHFDRLADELGQQYARYEPVKGYHLDPELTMGENIGDLGGLNIALSAYHRSLEGQPAPIIDGFTGNQRFFMGWAQVWRRLFREQALINRIKSDPHSPSQYRANGVVRNMDAWYEAFDVTPQDQLYLPPDQRVVIW</sequence>
<dbReference type="GO" id="GO:0005886">
    <property type="term" value="C:plasma membrane"/>
    <property type="evidence" value="ECO:0007669"/>
    <property type="project" value="TreeGrafter"/>
</dbReference>
<protein>
    <submittedName>
        <fullName evidence="11">Putative endopeptidase</fullName>
    </submittedName>
</protein>
<accession>A0A420WXP2</accession>
<evidence type="ECO:0000313" key="11">
    <source>
        <dbReference type="EMBL" id="RKR04504.1"/>
    </source>
</evidence>
<gene>
    <name evidence="11" type="ORF">C7446_1713</name>
</gene>
<keyword evidence="7" id="KW-0482">Metalloprotease</keyword>
<keyword evidence="3" id="KW-0645">Protease</keyword>
<evidence type="ECO:0000313" key="12">
    <source>
        <dbReference type="Proteomes" id="UP000281975"/>
    </source>
</evidence>
<dbReference type="PRINTS" id="PR00786">
    <property type="entry name" value="NEPRILYSIN"/>
</dbReference>
<evidence type="ECO:0000259" key="10">
    <source>
        <dbReference type="Pfam" id="PF05649"/>
    </source>
</evidence>
<dbReference type="Gene3D" id="3.40.390.10">
    <property type="entry name" value="Collagenase (Catalytic Domain)"/>
    <property type="match status" value="1"/>
</dbReference>
<comment type="cofactor">
    <cofactor evidence="1">
        <name>Zn(2+)</name>
        <dbReference type="ChEBI" id="CHEBI:29105"/>
    </cofactor>
</comment>
<feature type="chain" id="PRO_5019434649" evidence="8">
    <location>
        <begin position="32"/>
        <end position="691"/>
    </location>
</feature>
<evidence type="ECO:0000256" key="3">
    <source>
        <dbReference type="ARBA" id="ARBA00022670"/>
    </source>
</evidence>
<feature type="domain" description="Peptidase M13 N-terminal" evidence="10">
    <location>
        <begin position="58"/>
        <end position="435"/>
    </location>
</feature>
<evidence type="ECO:0000256" key="2">
    <source>
        <dbReference type="ARBA" id="ARBA00007357"/>
    </source>
</evidence>
<evidence type="ECO:0000256" key="1">
    <source>
        <dbReference type="ARBA" id="ARBA00001947"/>
    </source>
</evidence>
<dbReference type="SUPFAM" id="SSF55486">
    <property type="entry name" value="Metalloproteases ('zincins'), catalytic domain"/>
    <property type="match status" value="1"/>
</dbReference>
<keyword evidence="5" id="KW-0378">Hydrolase</keyword>
<evidence type="ECO:0000256" key="8">
    <source>
        <dbReference type="SAM" id="SignalP"/>
    </source>
</evidence>
<dbReference type="InterPro" id="IPR024079">
    <property type="entry name" value="MetalloPept_cat_dom_sf"/>
</dbReference>
<feature type="signal peptide" evidence="8">
    <location>
        <begin position="1"/>
        <end position="31"/>
    </location>
</feature>
<keyword evidence="8" id="KW-0732">Signal</keyword>
<dbReference type="InterPro" id="IPR008753">
    <property type="entry name" value="Peptidase_M13_N"/>
</dbReference>
<comment type="caution">
    <text evidence="11">The sequence shown here is derived from an EMBL/GenBank/DDBJ whole genome shotgun (WGS) entry which is preliminary data.</text>
</comment>
<keyword evidence="6" id="KW-0862">Zinc</keyword>
<dbReference type="InterPro" id="IPR042089">
    <property type="entry name" value="Peptidase_M13_dom_2"/>
</dbReference>
<organism evidence="11 12">
    <name type="scientific">Kushneria sinocarnis</name>
    <dbReference type="NCBI Taxonomy" id="595502"/>
    <lineage>
        <taxon>Bacteria</taxon>
        <taxon>Pseudomonadati</taxon>
        <taxon>Pseudomonadota</taxon>
        <taxon>Gammaproteobacteria</taxon>
        <taxon>Oceanospirillales</taxon>
        <taxon>Halomonadaceae</taxon>
        <taxon>Kushneria</taxon>
    </lineage>
</organism>
<dbReference type="Pfam" id="PF05649">
    <property type="entry name" value="Peptidase_M13_N"/>
    <property type="match status" value="1"/>
</dbReference>
<evidence type="ECO:0000256" key="7">
    <source>
        <dbReference type="ARBA" id="ARBA00023049"/>
    </source>
</evidence>
<dbReference type="EMBL" id="RBIN01000004">
    <property type="protein sequence ID" value="RKR04504.1"/>
    <property type="molecule type" value="Genomic_DNA"/>
</dbReference>
<dbReference type="AlphaFoldDB" id="A0A420WXP2"/>
<dbReference type="GO" id="GO:0046872">
    <property type="term" value="F:metal ion binding"/>
    <property type="evidence" value="ECO:0007669"/>
    <property type="project" value="UniProtKB-KW"/>
</dbReference>
<dbReference type="GO" id="GO:0016485">
    <property type="term" value="P:protein processing"/>
    <property type="evidence" value="ECO:0007669"/>
    <property type="project" value="TreeGrafter"/>
</dbReference>
<evidence type="ECO:0000256" key="4">
    <source>
        <dbReference type="ARBA" id="ARBA00022723"/>
    </source>
</evidence>
<dbReference type="InterPro" id="IPR000718">
    <property type="entry name" value="Peptidase_M13"/>
</dbReference>
<evidence type="ECO:0000256" key="6">
    <source>
        <dbReference type="ARBA" id="ARBA00022833"/>
    </source>
</evidence>
<feature type="domain" description="Peptidase M13 C-terminal" evidence="9">
    <location>
        <begin position="487"/>
        <end position="688"/>
    </location>
</feature>
<dbReference type="CDD" id="cd08662">
    <property type="entry name" value="M13"/>
    <property type="match status" value="1"/>
</dbReference>
<name>A0A420WXP2_9GAMM</name>
<dbReference type="PANTHER" id="PTHR11733:SF167">
    <property type="entry name" value="FI17812P1-RELATED"/>
    <property type="match status" value="1"/>
</dbReference>
<comment type="similarity">
    <text evidence="2">Belongs to the peptidase M13 family.</text>
</comment>
<evidence type="ECO:0000256" key="5">
    <source>
        <dbReference type="ARBA" id="ARBA00022801"/>
    </source>
</evidence>
<dbReference type="PROSITE" id="PS51885">
    <property type="entry name" value="NEPRILYSIN"/>
    <property type="match status" value="1"/>
</dbReference>
<dbReference type="GO" id="GO:0004222">
    <property type="term" value="F:metalloendopeptidase activity"/>
    <property type="evidence" value="ECO:0007669"/>
    <property type="project" value="InterPro"/>
</dbReference>
<dbReference type="PANTHER" id="PTHR11733">
    <property type="entry name" value="ZINC METALLOPROTEASE FAMILY M13 NEPRILYSIN-RELATED"/>
    <property type="match status" value="1"/>
</dbReference>
<keyword evidence="4" id="KW-0479">Metal-binding</keyword>
<evidence type="ECO:0000259" key="9">
    <source>
        <dbReference type="Pfam" id="PF01431"/>
    </source>
</evidence>
<reference evidence="11 12" key="1">
    <citation type="submission" date="2018-10" db="EMBL/GenBank/DDBJ databases">
        <title>Genomic Encyclopedia of Type Strains, Phase IV (KMG-IV): sequencing the most valuable type-strain genomes for metagenomic binning, comparative biology and taxonomic classification.</title>
        <authorList>
            <person name="Goeker M."/>
        </authorList>
    </citation>
    <scope>NUCLEOTIDE SEQUENCE [LARGE SCALE GENOMIC DNA]</scope>
    <source>
        <strain evidence="11 12">DSM 23229</strain>
    </source>
</reference>
<dbReference type="Proteomes" id="UP000281975">
    <property type="component" value="Unassembled WGS sequence"/>
</dbReference>
<proteinExistence type="inferred from homology"/>
<dbReference type="InterPro" id="IPR018497">
    <property type="entry name" value="Peptidase_M13_C"/>
</dbReference>
<dbReference type="Pfam" id="PF01431">
    <property type="entry name" value="Peptidase_M13"/>
    <property type="match status" value="1"/>
</dbReference>
<dbReference type="Gene3D" id="1.10.1380.10">
    <property type="entry name" value="Neutral endopeptidase , domain2"/>
    <property type="match status" value="1"/>
</dbReference>
<keyword evidence="12" id="KW-1185">Reference proteome</keyword>